<sequence length="121" mass="13650">MEQVIKSGTGWRIGWNPNAPEFKGLVGTQDWAIELTEAELNEFCRLLNQLADTMKHLATELMDTEKIVCEAESDLLWMEVEGYPHTYSLRFILNTGRGTEGKWEASAVSELLPATGMLKVF</sequence>
<dbReference type="EMBL" id="LJOW01000045">
    <property type="protein sequence ID" value="OBQ43704.1"/>
    <property type="molecule type" value="Genomic_DNA"/>
</dbReference>
<reference evidence="1 2" key="1">
    <citation type="submission" date="2015-09" db="EMBL/GenBank/DDBJ databases">
        <title>Aphanizomenon flos-aquae WA102.</title>
        <authorList>
            <person name="Driscoll C."/>
        </authorList>
    </citation>
    <scope>NUCLEOTIDE SEQUENCE [LARGE SCALE GENOMIC DNA]</scope>
    <source>
        <strain evidence="1">WA102</strain>
    </source>
</reference>
<comment type="caution">
    <text evidence="1">The sequence shown here is derived from an EMBL/GenBank/DDBJ whole genome shotgun (WGS) entry which is preliminary data.</text>
</comment>
<dbReference type="SUPFAM" id="SSF54447">
    <property type="entry name" value="ssDNA-binding transcriptional regulator domain"/>
    <property type="match status" value="1"/>
</dbReference>
<dbReference type="InterPro" id="IPR014947">
    <property type="entry name" value="DUF1818"/>
</dbReference>
<dbReference type="GO" id="GO:0006355">
    <property type="term" value="P:regulation of DNA-templated transcription"/>
    <property type="evidence" value="ECO:0007669"/>
    <property type="project" value="InterPro"/>
</dbReference>
<dbReference type="Proteomes" id="UP000092093">
    <property type="component" value="Unassembled WGS sequence"/>
</dbReference>
<dbReference type="PATRIC" id="fig|1710896.3.peg.342"/>
<evidence type="ECO:0008006" key="3">
    <source>
        <dbReference type="Google" id="ProtNLM"/>
    </source>
</evidence>
<dbReference type="InterPro" id="IPR009044">
    <property type="entry name" value="ssDNA-bd_transcriptional_reg"/>
</dbReference>
<dbReference type="GO" id="GO:0003677">
    <property type="term" value="F:DNA binding"/>
    <property type="evidence" value="ECO:0007669"/>
    <property type="project" value="InterPro"/>
</dbReference>
<organism evidence="1 2">
    <name type="scientific">Aphanizomenon flos-aquae WA102</name>
    <dbReference type="NCBI Taxonomy" id="1710896"/>
    <lineage>
        <taxon>Bacteria</taxon>
        <taxon>Bacillati</taxon>
        <taxon>Cyanobacteriota</taxon>
        <taxon>Cyanophyceae</taxon>
        <taxon>Nostocales</taxon>
        <taxon>Aphanizomenonaceae</taxon>
        <taxon>Aphanizomenon</taxon>
    </lineage>
</organism>
<accession>A0A1B7X2V0</accession>
<evidence type="ECO:0000313" key="2">
    <source>
        <dbReference type="Proteomes" id="UP000092093"/>
    </source>
</evidence>
<name>A0A1B7X2V0_APHFL</name>
<evidence type="ECO:0000313" key="1">
    <source>
        <dbReference type="EMBL" id="OBQ43704.1"/>
    </source>
</evidence>
<dbReference type="Pfam" id="PF08848">
    <property type="entry name" value="DUF1818"/>
    <property type="match status" value="1"/>
</dbReference>
<protein>
    <recommendedName>
        <fullName evidence="3">DUF1818 domain-containing protein</fullName>
    </recommendedName>
</protein>
<dbReference type="AlphaFoldDB" id="A0A1B7X2V0"/>
<dbReference type="Gene3D" id="2.30.31.10">
    <property type="entry name" value="Transcriptional Coactivator Pc4, Chain A"/>
    <property type="match status" value="1"/>
</dbReference>
<proteinExistence type="predicted"/>
<gene>
    <name evidence="1" type="ORF">AN484_10985</name>
</gene>